<evidence type="ECO:0000313" key="3">
    <source>
        <dbReference type="Proteomes" id="UP000244905"/>
    </source>
</evidence>
<dbReference type="AlphaFoldDB" id="A0A2V1IU30"/>
<evidence type="ECO:0000259" key="1">
    <source>
        <dbReference type="Pfam" id="PF01841"/>
    </source>
</evidence>
<evidence type="ECO:0000313" key="2">
    <source>
        <dbReference type="EMBL" id="PWB04479.1"/>
    </source>
</evidence>
<dbReference type="Pfam" id="PF01841">
    <property type="entry name" value="Transglut_core"/>
    <property type="match status" value="1"/>
</dbReference>
<feature type="domain" description="Transglutaminase-like" evidence="1">
    <location>
        <begin position="178"/>
        <end position="268"/>
    </location>
</feature>
<dbReference type="PANTHER" id="PTHR35532:SF5">
    <property type="entry name" value="CARBOHYDRATE-BINDING DOMAIN-CONTAINING PROTEIN"/>
    <property type="match status" value="1"/>
</dbReference>
<accession>A0A2V1IU30</accession>
<dbReference type="GeneID" id="82524876"/>
<sequence>MNRLLSYILSCLLVSSCTSHDELLDYALEQARSNRHEIEKVLTHYAGDTQKQEAARWLVANMPGHSVMWSEGVQAFADSVMHQGLSQERGNQLWDSLQKISATPQKQRDIETLSAEFLIDNIDKAFRAWSESPWKSEVDFDRFKKYVLPYRADNELQRIGWRDSLRATYAPVIKDAKTAREAFERLRKAVNSVKRKGKYDFPYVMDAVALRNHYSGVCLERCVYFTAVCRAFGLPVVIDNCGQWANYSNRSHTWVALVLDDGTYTVVDEDSVAIKFNKIDASTFAQNQTMPEDYPYTGEFKKRLVKVWRQTFDLNPIDDAPLFDDSSARLSSPRLVDVSAEYGLNGKVEIKPDCEIEDVWLCSHSLSGGWIPQAHAQVKMGKAKFEHISDSVMLLPMGIIEDVKTALGAPFYISNGRKIELNADTTKLVSATFTRKYPINAGWLNRYAQIPSTRLEGCNEPSFQHPDTLFTITEVPVFYNTALIDSPGRYRYIRVIADLPSYANMDRLDIYDKTGTLVASEKKRLLDLGTSKTISRIDYFPWNDGNFVVPGHDYELAYWHKDRWRAIGRQHSNDYSLTFDNIPSGALLILHDLTEGKEERPFTLNNGRQIWW</sequence>
<comment type="caution">
    <text evidence="2">The sequence shown here is derived from an EMBL/GenBank/DDBJ whole genome shotgun (WGS) entry which is preliminary data.</text>
</comment>
<dbReference type="InterPro" id="IPR038765">
    <property type="entry name" value="Papain-like_cys_pep_sf"/>
</dbReference>
<dbReference type="PROSITE" id="PS51257">
    <property type="entry name" value="PROKAR_LIPOPROTEIN"/>
    <property type="match status" value="1"/>
</dbReference>
<dbReference type="RefSeq" id="WP_107031035.1">
    <property type="nucleotide sequence ID" value="NZ_CARXIO010000039.1"/>
</dbReference>
<proteinExistence type="predicted"/>
<keyword evidence="3" id="KW-1185">Reference proteome</keyword>
<protein>
    <submittedName>
        <fullName evidence="2">Transglutaminase domain-containing protein</fullName>
    </submittedName>
</protein>
<dbReference type="InterPro" id="IPR002931">
    <property type="entry name" value="Transglutaminase-like"/>
</dbReference>
<dbReference type="Gene3D" id="2.60.120.260">
    <property type="entry name" value="Galactose-binding domain-like"/>
    <property type="match status" value="1"/>
</dbReference>
<dbReference type="PANTHER" id="PTHR35532">
    <property type="entry name" value="SIMILAR TO POLYHYDROXYALKANOATE DEPOLYMERASE"/>
    <property type="match status" value="1"/>
</dbReference>
<reference evidence="3" key="1">
    <citation type="submission" date="2018-02" db="EMBL/GenBank/DDBJ databases">
        <authorList>
            <person name="Clavel T."/>
            <person name="Strowig T."/>
        </authorList>
    </citation>
    <scope>NUCLEOTIDE SEQUENCE [LARGE SCALE GENOMIC DNA]</scope>
    <source>
        <strain evidence="3">DSM 103720</strain>
    </source>
</reference>
<name>A0A2V1IU30_9BACT</name>
<dbReference type="EMBL" id="PUEC01000001">
    <property type="protein sequence ID" value="PWB04479.1"/>
    <property type="molecule type" value="Genomic_DNA"/>
</dbReference>
<gene>
    <name evidence="2" type="ORF">C5O23_00750</name>
</gene>
<organism evidence="2 3">
    <name type="scientific">Duncaniella muris</name>
    <dbReference type="NCBI Taxonomy" id="2094150"/>
    <lineage>
        <taxon>Bacteria</taxon>
        <taxon>Pseudomonadati</taxon>
        <taxon>Bacteroidota</taxon>
        <taxon>Bacteroidia</taxon>
        <taxon>Bacteroidales</taxon>
        <taxon>Muribaculaceae</taxon>
        <taxon>Duncaniella</taxon>
    </lineage>
</organism>
<dbReference type="SUPFAM" id="SSF54001">
    <property type="entry name" value="Cysteine proteinases"/>
    <property type="match status" value="1"/>
</dbReference>
<dbReference type="Proteomes" id="UP000244905">
    <property type="component" value="Unassembled WGS sequence"/>
</dbReference>